<organism evidence="6 7">
    <name type="scientific">Variovorax rhizosphaerae</name>
    <dbReference type="NCBI Taxonomy" id="1836200"/>
    <lineage>
        <taxon>Bacteria</taxon>
        <taxon>Pseudomonadati</taxon>
        <taxon>Pseudomonadota</taxon>
        <taxon>Betaproteobacteria</taxon>
        <taxon>Burkholderiales</taxon>
        <taxon>Comamonadaceae</taxon>
        <taxon>Variovorax</taxon>
    </lineage>
</organism>
<dbReference type="PANTHER" id="PTHR43200">
    <property type="entry name" value="PHOSPHATASE"/>
    <property type="match status" value="1"/>
</dbReference>
<comment type="caution">
    <text evidence="6">The sequence shown here is derived from an EMBL/GenBank/DDBJ whole genome shotgun (WGS) entry which is preliminary data.</text>
</comment>
<dbReference type="InterPro" id="IPR000760">
    <property type="entry name" value="Inositol_monophosphatase-like"/>
</dbReference>
<evidence type="ECO:0000256" key="3">
    <source>
        <dbReference type="ARBA" id="ARBA00022723"/>
    </source>
</evidence>
<evidence type="ECO:0000256" key="5">
    <source>
        <dbReference type="ARBA" id="ARBA00022842"/>
    </source>
</evidence>
<evidence type="ECO:0000313" key="7">
    <source>
        <dbReference type="Proteomes" id="UP001385892"/>
    </source>
</evidence>
<dbReference type="RefSeq" id="WP_340341850.1">
    <property type="nucleotide sequence ID" value="NZ_JBBKZT010000003.1"/>
</dbReference>
<gene>
    <name evidence="6" type="ORF">WKW82_08605</name>
</gene>
<dbReference type="PANTHER" id="PTHR43200:SF6">
    <property type="entry name" value="3'(2'),5'-BISPHOSPHATE NUCLEOTIDASE"/>
    <property type="match status" value="1"/>
</dbReference>
<accession>A0ABU8WGS1</accession>
<dbReference type="InterPro" id="IPR051090">
    <property type="entry name" value="Inositol_monoP_superfamily"/>
</dbReference>
<comment type="similarity">
    <text evidence="2">Belongs to the inositol monophosphatase superfamily.</text>
</comment>
<dbReference type="Proteomes" id="UP001385892">
    <property type="component" value="Unassembled WGS sequence"/>
</dbReference>
<evidence type="ECO:0000313" key="6">
    <source>
        <dbReference type="EMBL" id="MEJ8846707.1"/>
    </source>
</evidence>
<reference evidence="6 7" key="1">
    <citation type="submission" date="2024-03" db="EMBL/GenBank/DDBJ databases">
        <title>Novel species of the genus Variovorax.</title>
        <authorList>
            <person name="Liu Q."/>
            <person name="Xin Y.-H."/>
        </authorList>
    </citation>
    <scope>NUCLEOTIDE SEQUENCE [LARGE SCALE GENOMIC DNA]</scope>
    <source>
        <strain evidence="6 7">KACC 18900</strain>
    </source>
</reference>
<name>A0ABU8WGS1_9BURK</name>
<dbReference type="CDD" id="cd01641">
    <property type="entry name" value="Bacterial_IMPase_like_1"/>
    <property type="match status" value="1"/>
</dbReference>
<proteinExistence type="inferred from homology"/>
<dbReference type="SUPFAM" id="SSF56655">
    <property type="entry name" value="Carbohydrate phosphatase"/>
    <property type="match status" value="1"/>
</dbReference>
<sequence length="285" mass="30125">MSSRSPDESLRVAQALADAAAAESMKWFRTPLDVITKADESPVTLADRAAETAMRDILATHRPADGIYGEEHGLERLDADSVWVLDPIDGTRSFITGSPLWGTLIGLLESPQGRASPVPPPMGDRVETAKPHRLEGGRITLGMIDMPVLGERWIGQAGKGATRNGQSVRVSTVSEVGKARIVSTSPDIFGPADWQAFDRLSRACAMRRFGGDCYGYAQLAGGTIDLVVEAGLQPYDYLGPAGLIEAAGGVITDWSGQPLGLQSDGRVIAAATPALHRAALALLNA</sequence>
<keyword evidence="7" id="KW-1185">Reference proteome</keyword>
<keyword evidence="5" id="KW-0460">Magnesium</keyword>
<comment type="cofactor">
    <cofactor evidence="1">
        <name>Mg(2+)</name>
        <dbReference type="ChEBI" id="CHEBI:18420"/>
    </cofactor>
</comment>
<dbReference type="PROSITE" id="PS00629">
    <property type="entry name" value="IMP_1"/>
    <property type="match status" value="1"/>
</dbReference>
<dbReference type="Gene3D" id="3.40.190.80">
    <property type="match status" value="1"/>
</dbReference>
<dbReference type="PRINTS" id="PR00377">
    <property type="entry name" value="IMPHPHTASES"/>
</dbReference>
<keyword evidence="4" id="KW-0378">Hydrolase</keyword>
<dbReference type="Gene3D" id="3.30.540.10">
    <property type="entry name" value="Fructose-1,6-Bisphosphatase, subunit A, domain 1"/>
    <property type="match status" value="1"/>
</dbReference>
<protein>
    <submittedName>
        <fullName evidence="6">Inositol monophosphatase family protein</fullName>
    </submittedName>
</protein>
<dbReference type="InterPro" id="IPR020583">
    <property type="entry name" value="Inositol_monoP_metal-BS"/>
</dbReference>
<evidence type="ECO:0000256" key="2">
    <source>
        <dbReference type="ARBA" id="ARBA00009759"/>
    </source>
</evidence>
<evidence type="ECO:0000256" key="1">
    <source>
        <dbReference type="ARBA" id="ARBA00001946"/>
    </source>
</evidence>
<evidence type="ECO:0000256" key="4">
    <source>
        <dbReference type="ARBA" id="ARBA00022801"/>
    </source>
</evidence>
<dbReference type="EMBL" id="JBBKZT010000003">
    <property type="protein sequence ID" value="MEJ8846707.1"/>
    <property type="molecule type" value="Genomic_DNA"/>
</dbReference>
<keyword evidence="3" id="KW-0479">Metal-binding</keyword>
<dbReference type="Pfam" id="PF00459">
    <property type="entry name" value="Inositol_P"/>
    <property type="match status" value="2"/>
</dbReference>